<evidence type="ECO:0000313" key="3">
    <source>
        <dbReference type="Proteomes" id="UP000184499"/>
    </source>
</evidence>
<feature type="region of interest" description="Disordered" evidence="1">
    <location>
        <begin position="71"/>
        <end position="96"/>
    </location>
</feature>
<dbReference type="AlphaFoldDB" id="A0A1L9U989"/>
<gene>
    <name evidence="2" type="ORF">ASPBRDRAFT_320935</name>
</gene>
<dbReference type="GeneID" id="93575468"/>
<dbReference type="RefSeq" id="XP_067475457.1">
    <property type="nucleotide sequence ID" value="XM_067622980.1"/>
</dbReference>
<protein>
    <submittedName>
        <fullName evidence="2">Uncharacterized protein</fullName>
    </submittedName>
</protein>
<evidence type="ECO:0000256" key="1">
    <source>
        <dbReference type="SAM" id="MobiDB-lite"/>
    </source>
</evidence>
<keyword evidence="3" id="KW-1185">Reference proteome</keyword>
<sequence>MLLCWSLAIQATRETSMLKLLSSSGEIISAPFYDHIKHEILPDPLIGPPDTWENHCLELRRPKRIISMARNVGSSSASAGSSPDNACSRHTPHWVS</sequence>
<organism evidence="2 3">
    <name type="scientific">Aspergillus brasiliensis (strain CBS 101740 / IMI 381727 / IBT 21946)</name>
    <dbReference type="NCBI Taxonomy" id="767769"/>
    <lineage>
        <taxon>Eukaryota</taxon>
        <taxon>Fungi</taxon>
        <taxon>Dikarya</taxon>
        <taxon>Ascomycota</taxon>
        <taxon>Pezizomycotina</taxon>
        <taxon>Eurotiomycetes</taxon>
        <taxon>Eurotiomycetidae</taxon>
        <taxon>Eurotiales</taxon>
        <taxon>Aspergillaceae</taxon>
        <taxon>Aspergillus</taxon>
        <taxon>Aspergillus subgen. Circumdati</taxon>
    </lineage>
</organism>
<feature type="compositionally biased region" description="Low complexity" evidence="1">
    <location>
        <begin position="73"/>
        <end position="82"/>
    </location>
</feature>
<accession>A0A1L9U989</accession>
<proteinExistence type="predicted"/>
<name>A0A1L9U989_ASPBC</name>
<dbReference type="Proteomes" id="UP000184499">
    <property type="component" value="Unassembled WGS sequence"/>
</dbReference>
<evidence type="ECO:0000313" key="2">
    <source>
        <dbReference type="EMBL" id="OJJ68208.1"/>
    </source>
</evidence>
<reference evidence="3" key="1">
    <citation type="journal article" date="2017" name="Genome Biol.">
        <title>Comparative genomics reveals high biological diversity and specific adaptations in the industrially and medically important fungal genus Aspergillus.</title>
        <authorList>
            <person name="de Vries R.P."/>
            <person name="Riley R."/>
            <person name="Wiebenga A."/>
            <person name="Aguilar-Osorio G."/>
            <person name="Amillis S."/>
            <person name="Uchima C.A."/>
            <person name="Anderluh G."/>
            <person name="Asadollahi M."/>
            <person name="Askin M."/>
            <person name="Barry K."/>
            <person name="Battaglia E."/>
            <person name="Bayram O."/>
            <person name="Benocci T."/>
            <person name="Braus-Stromeyer S.A."/>
            <person name="Caldana C."/>
            <person name="Canovas D."/>
            <person name="Cerqueira G.C."/>
            <person name="Chen F."/>
            <person name="Chen W."/>
            <person name="Choi C."/>
            <person name="Clum A."/>
            <person name="Dos Santos R.A."/>
            <person name="Damasio A.R."/>
            <person name="Diallinas G."/>
            <person name="Emri T."/>
            <person name="Fekete E."/>
            <person name="Flipphi M."/>
            <person name="Freyberg S."/>
            <person name="Gallo A."/>
            <person name="Gournas C."/>
            <person name="Habgood R."/>
            <person name="Hainaut M."/>
            <person name="Harispe M.L."/>
            <person name="Henrissat B."/>
            <person name="Hilden K.S."/>
            <person name="Hope R."/>
            <person name="Hossain A."/>
            <person name="Karabika E."/>
            <person name="Karaffa L."/>
            <person name="Karanyi Z."/>
            <person name="Krasevec N."/>
            <person name="Kuo A."/>
            <person name="Kusch H."/>
            <person name="LaButti K."/>
            <person name="Lagendijk E.L."/>
            <person name="Lapidus A."/>
            <person name="Levasseur A."/>
            <person name="Lindquist E."/>
            <person name="Lipzen A."/>
            <person name="Logrieco A.F."/>
            <person name="MacCabe A."/>
            <person name="Maekelae M.R."/>
            <person name="Malavazi I."/>
            <person name="Melin P."/>
            <person name="Meyer V."/>
            <person name="Mielnichuk N."/>
            <person name="Miskei M."/>
            <person name="Molnar A.P."/>
            <person name="Mule G."/>
            <person name="Ngan C.Y."/>
            <person name="Orejas M."/>
            <person name="Orosz E."/>
            <person name="Ouedraogo J.P."/>
            <person name="Overkamp K.M."/>
            <person name="Park H.-S."/>
            <person name="Perrone G."/>
            <person name="Piumi F."/>
            <person name="Punt P.J."/>
            <person name="Ram A.F."/>
            <person name="Ramon A."/>
            <person name="Rauscher S."/>
            <person name="Record E."/>
            <person name="Riano-Pachon D.M."/>
            <person name="Robert V."/>
            <person name="Roehrig J."/>
            <person name="Ruller R."/>
            <person name="Salamov A."/>
            <person name="Salih N.S."/>
            <person name="Samson R.A."/>
            <person name="Sandor E."/>
            <person name="Sanguinetti M."/>
            <person name="Schuetze T."/>
            <person name="Sepcic K."/>
            <person name="Shelest E."/>
            <person name="Sherlock G."/>
            <person name="Sophianopoulou V."/>
            <person name="Squina F.M."/>
            <person name="Sun H."/>
            <person name="Susca A."/>
            <person name="Todd R.B."/>
            <person name="Tsang A."/>
            <person name="Unkles S.E."/>
            <person name="van de Wiele N."/>
            <person name="van Rossen-Uffink D."/>
            <person name="Oliveira J.V."/>
            <person name="Vesth T.C."/>
            <person name="Visser J."/>
            <person name="Yu J.-H."/>
            <person name="Zhou M."/>
            <person name="Andersen M.R."/>
            <person name="Archer D.B."/>
            <person name="Baker S.E."/>
            <person name="Benoit I."/>
            <person name="Brakhage A.A."/>
            <person name="Braus G.H."/>
            <person name="Fischer R."/>
            <person name="Frisvad J.C."/>
            <person name="Goldman G.H."/>
            <person name="Houbraken J."/>
            <person name="Oakley B."/>
            <person name="Pocsi I."/>
            <person name="Scazzocchio C."/>
            <person name="Seiboth B."/>
            <person name="vanKuyk P.A."/>
            <person name="Wortman J."/>
            <person name="Dyer P.S."/>
            <person name="Grigoriev I.V."/>
        </authorList>
    </citation>
    <scope>NUCLEOTIDE SEQUENCE [LARGE SCALE GENOMIC DNA]</scope>
    <source>
        <strain evidence="3">CBS 101740 / IMI 381727 / IBT 21946</strain>
    </source>
</reference>
<dbReference type="VEuPathDB" id="FungiDB:ASPBRDRAFT_320935"/>
<dbReference type="EMBL" id="KV878691">
    <property type="protein sequence ID" value="OJJ68208.1"/>
    <property type="molecule type" value="Genomic_DNA"/>
</dbReference>